<keyword evidence="1" id="KW-0732">Signal</keyword>
<dbReference type="InterPro" id="IPR007372">
    <property type="entry name" value="Lipid/polyisoprenoid-bd_YceI"/>
</dbReference>
<dbReference type="SUPFAM" id="SSF101874">
    <property type="entry name" value="YceI-like"/>
    <property type="match status" value="1"/>
</dbReference>
<accession>D0KZI9</accession>
<dbReference type="PANTHER" id="PTHR34406:SF1">
    <property type="entry name" value="PROTEIN YCEI"/>
    <property type="match status" value="1"/>
</dbReference>
<evidence type="ECO:0000313" key="3">
    <source>
        <dbReference type="EMBL" id="ACX95862.1"/>
    </source>
</evidence>
<dbReference type="KEGG" id="hna:Hneap_1026"/>
<proteinExistence type="predicted"/>
<feature type="chain" id="PRO_5003010878" evidence="1">
    <location>
        <begin position="39"/>
        <end position="225"/>
    </location>
</feature>
<dbReference type="HOGENOM" id="CLU_071003_1_1_6"/>
<dbReference type="Proteomes" id="UP000009102">
    <property type="component" value="Chromosome"/>
</dbReference>
<dbReference type="eggNOG" id="COG2353">
    <property type="taxonomic scope" value="Bacteria"/>
</dbReference>
<dbReference type="PANTHER" id="PTHR34406">
    <property type="entry name" value="PROTEIN YCEI"/>
    <property type="match status" value="1"/>
</dbReference>
<feature type="signal peptide" evidence="1">
    <location>
        <begin position="1"/>
        <end position="38"/>
    </location>
</feature>
<protein>
    <submittedName>
        <fullName evidence="3">YceI family protein</fullName>
    </submittedName>
</protein>
<keyword evidence="4" id="KW-1185">Reference proteome</keyword>
<reference evidence="3 4" key="1">
    <citation type="submission" date="2009-10" db="EMBL/GenBank/DDBJ databases">
        <title>Complete sequence of Halothiobacillus neapolitanus c2.</title>
        <authorList>
            <consortium name="US DOE Joint Genome Institute"/>
            <person name="Lucas S."/>
            <person name="Copeland A."/>
            <person name="Lapidus A."/>
            <person name="Glavina del Rio T."/>
            <person name="Tice H."/>
            <person name="Bruce D."/>
            <person name="Goodwin L."/>
            <person name="Pitluck S."/>
            <person name="Davenport K."/>
            <person name="Brettin T."/>
            <person name="Detter J.C."/>
            <person name="Han C."/>
            <person name="Tapia R."/>
            <person name="Larimer F."/>
            <person name="Land M."/>
            <person name="Hauser L."/>
            <person name="Kyrpides N."/>
            <person name="Mikhailova N."/>
            <person name="Kerfeld C."/>
            <person name="Cannon G."/>
            <person name="Heinhort S."/>
        </authorList>
    </citation>
    <scope>NUCLEOTIDE SEQUENCE [LARGE SCALE GENOMIC DNA]</scope>
    <source>
        <strain evidence="4">ATCC 23641 / c2</strain>
    </source>
</reference>
<dbReference type="AlphaFoldDB" id="D0KZI9"/>
<dbReference type="RefSeq" id="WP_012823898.1">
    <property type="nucleotide sequence ID" value="NC_013422.1"/>
</dbReference>
<dbReference type="Gene3D" id="2.40.128.110">
    <property type="entry name" value="Lipid/polyisoprenoid-binding, YceI-like"/>
    <property type="match status" value="1"/>
</dbReference>
<name>D0KZI9_HALNC</name>
<gene>
    <name evidence="3" type="ordered locus">Hneap_1026</name>
</gene>
<organism evidence="3 4">
    <name type="scientific">Halothiobacillus neapolitanus (strain ATCC 23641 / DSM 15147 / CIP 104769 / NCIMB 8539 / c2)</name>
    <name type="common">Thiobacillus neapolitanus</name>
    <dbReference type="NCBI Taxonomy" id="555778"/>
    <lineage>
        <taxon>Bacteria</taxon>
        <taxon>Pseudomonadati</taxon>
        <taxon>Pseudomonadota</taxon>
        <taxon>Gammaproteobacteria</taxon>
        <taxon>Chromatiales</taxon>
        <taxon>Halothiobacillaceae</taxon>
        <taxon>Halothiobacillus</taxon>
    </lineage>
</organism>
<evidence type="ECO:0000313" key="4">
    <source>
        <dbReference type="Proteomes" id="UP000009102"/>
    </source>
</evidence>
<dbReference type="STRING" id="555778.Hneap_1026"/>
<evidence type="ECO:0000256" key="1">
    <source>
        <dbReference type="SAM" id="SignalP"/>
    </source>
</evidence>
<feature type="domain" description="Lipid/polyisoprenoid-binding YceI-like" evidence="2">
    <location>
        <begin position="52"/>
        <end position="221"/>
    </location>
</feature>
<dbReference type="Pfam" id="PF04264">
    <property type="entry name" value="YceI"/>
    <property type="match status" value="1"/>
</dbReference>
<sequence length="225" mass="24500">MYTASLIPIWSSVKSTTRSMAALALIAAMFGAASNVFAQGQYQPLNDNADGRYQIDPDHSQVFFTLGHVGIAPFTGRFNKISGQYTIDSKHPGKNKAEISISVDSIDTNLALRNEHLLSKEFFDAKNYPEITFTSTSFVPNKQGGGNLHGLMSFHGVTRPEVFHVEKVGAGEVAYLPKPWGGYLSGFVATTTIKRSDFGLMAYLPQGLSNDVHITVNIEGIRAKP</sequence>
<dbReference type="EMBL" id="CP001801">
    <property type="protein sequence ID" value="ACX95862.1"/>
    <property type="molecule type" value="Genomic_DNA"/>
</dbReference>
<dbReference type="SMART" id="SM00867">
    <property type="entry name" value="YceI"/>
    <property type="match status" value="1"/>
</dbReference>
<evidence type="ECO:0000259" key="2">
    <source>
        <dbReference type="SMART" id="SM00867"/>
    </source>
</evidence>
<dbReference type="InterPro" id="IPR036761">
    <property type="entry name" value="TTHA0802/YceI-like_sf"/>
</dbReference>